<protein>
    <recommendedName>
        <fullName evidence="1">SGNH hydrolase-type esterase domain-containing protein</fullName>
    </recommendedName>
</protein>
<dbReference type="Proteomes" id="UP000004947">
    <property type="component" value="Unassembled WGS sequence"/>
</dbReference>
<dbReference type="InterPro" id="IPR008265">
    <property type="entry name" value="Lipase_GDSL_AS"/>
</dbReference>
<name>A6DTK0_9BACT</name>
<keyword evidence="3" id="KW-1185">Reference proteome</keyword>
<dbReference type="GO" id="GO:0004622">
    <property type="term" value="F:phosphatidylcholine lysophospholipase activity"/>
    <property type="evidence" value="ECO:0007669"/>
    <property type="project" value="TreeGrafter"/>
</dbReference>
<dbReference type="PANTHER" id="PTHR30383">
    <property type="entry name" value="THIOESTERASE 1/PROTEASE 1/LYSOPHOSPHOLIPASE L1"/>
    <property type="match status" value="1"/>
</dbReference>
<gene>
    <name evidence="2" type="ORF">LNTAR_01797</name>
</gene>
<dbReference type="InterPro" id="IPR051532">
    <property type="entry name" value="Ester_Hydrolysis_Enzymes"/>
</dbReference>
<dbReference type="CDD" id="cd01834">
    <property type="entry name" value="SGNH_hydrolase_like_2"/>
    <property type="match status" value="1"/>
</dbReference>
<dbReference type="AlphaFoldDB" id="A6DTK0"/>
<dbReference type="SUPFAM" id="SSF52266">
    <property type="entry name" value="SGNH hydrolase"/>
    <property type="match status" value="1"/>
</dbReference>
<evidence type="ECO:0000259" key="1">
    <source>
        <dbReference type="Pfam" id="PF13472"/>
    </source>
</evidence>
<evidence type="ECO:0000313" key="2">
    <source>
        <dbReference type="EMBL" id="EDM25039.1"/>
    </source>
</evidence>
<dbReference type="PANTHER" id="PTHR30383:SF5">
    <property type="entry name" value="SGNH HYDROLASE-TYPE ESTERASE DOMAIN-CONTAINING PROTEIN"/>
    <property type="match status" value="1"/>
</dbReference>
<dbReference type="Gene3D" id="3.40.50.1110">
    <property type="entry name" value="SGNH hydrolase"/>
    <property type="match status" value="1"/>
</dbReference>
<evidence type="ECO:0000313" key="3">
    <source>
        <dbReference type="Proteomes" id="UP000004947"/>
    </source>
</evidence>
<dbReference type="eggNOG" id="COG2755">
    <property type="taxonomic scope" value="Bacteria"/>
</dbReference>
<feature type="domain" description="SGNH hydrolase-type esterase" evidence="1">
    <location>
        <begin position="29"/>
        <end position="230"/>
    </location>
</feature>
<dbReference type="PROSITE" id="PS01098">
    <property type="entry name" value="LIPASE_GDSL_SER"/>
    <property type="match status" value="1"/>
</dbReference>
<dbReference type="InterPro" id="IPR013830">
    <property type="entry name" value="SGNH_hydro"/>
</dbReference>
<accession>A6DTK0</accession>
<proteinExistence type="predicted"/>
<dbReference type="EMBL" id="ABCK01000038">
    <property type="protein sequence ID" value="EDM25039.1"/>
    <property type="molecule type" value="Genomic_DNA"/>
</dbReference>
<sequence>MLVGIFLASCHPTVDKSEEMDLSNQKVLFLGDSITQAGQYVGFVEYALRKQNPEDDFDFYSLGLNSETASGLSEKDHPFPRPCVHERLANALEKIKPDVVFACYGMNDGIYHPLNEKILDAYQKGILSLIEKCRETGAEVVMISPPAFQAYAIQKKLRSADAEDFSYRFPYENYHQTLEAFSQWLRLGLPQEVTCVDLNTAMTNYLIEKRKNDQSFVFAKDGIHPALGGHLFMAQELLKGLGTNADLLAQENLADIKKDELYQLVEKRRQLRSRGWLKYVGYTRGKVFKTDSVSETESRASELLKEIDAIN</sequence>
<comment type="caution">
    <text evidence="2">The sequence shown here is derived from an EMBL/GenBank/DDBJ whole genome shotgun (WGS) entry which is preliminary data.</text>
</comment>
<reference evidence="2 3" key="1">
    <citation type="journal article" date="2010" name="J. Bacteriol.">
        <title>Genome sequence of Lentisphaera araneosa HTCC2155T, the type species of the order Lentisphaerales in the phylum Lentisphaerae.</title>
        <authorList>
            <person name="Thrash J.C."/>
            <person name="Cho J.C."/>
            <person name="Vergin K.L."/>
            <person name="Morris R.M."/>
            <person name="Giovannoni S.J."/>
        </authorList>
    </citation>
    <scope>NUCLEOTIDE SEQUENCE [LARGE SCALE GENOMIC DNA]</scope>
    <source>
        <strain evidence="2 3">HTCC2155</strain>
    </source>
</reference>
<dbReference type="InterPro" id="IPR036514">
    <property type="entry name" value="SGNH_hydro_sf"/>
</dbReference>
<dbReference type="STRING" id="313628.LNTAR_01797"/>
<dbReference type="Pfam" id="PF13472">
    <property type="entry name" value="Lipase_GDSL_2"/>
    <property type="match status" value="1"/>
</dbReference>
<dbReference type="GO" id="GO:0006629">
    <property type="term" value="P:lipid metabolic process"/>
    <property type="evidence" value="ECO:0007669"/>
    <property type="project" value="InterPro"/>
</dbReference>
<organism evidence="2 3">
    <name type="scientific">Lentisphaera araneosa HTCC2155</name>
    <dbReference type="NCBI Taxonomy" id="313628"/>
    <lineage>
        <taxon>Bacteria</taxon>
        <taxon>Pseudomonadati</taxon>
        <taxon>Lentisphaerota</taxon>
        <taxon>Lentisphaeria</taxon>
        <taxon>Lentisphaerales</taxon>
        <taxon>Lentisphaeraceae</taxon>
        <taxon>Lentisphaera</taxon>
    </lineage>
</organism>